<evidence type="ECO:0000256" key="1">
    <source>
        <dbReference type="SAM" id="Phobius"/>
    </source>
</evidence>
<proteinExistence type="predicted"/>
<keyword evidence="1" id="KW-0472">Membrane</keyword>
<evidence type="ECO:0000313" key="2">
    <source>
        <dbReference type="EMBL" id="CAL2102307.1"/>
    </source>
</evidence>
<accession>A0ABP1EV20</accession>
<evidence type="ECO:0000313" key="3">
    <source>
        <dbReference type="Proteomes" id="UP001497527"/>
    </source>
</evidence>
<keyword evidence="1" id="KW-0812">Transmembrane</keyword>
<protein>
    <submittedName>
        <fullName evidence="2">Uncharacterized protein</fullName>
    </submittedName>
</protein>
<sequence length="68" mass="7960">MVLRNKKIFLLSTFAPVGFLRLNIVWGDESIKTKKLTTINLCRAHSYYMFALFSFWYVTKIPSSLLIL</sequence>
<name>A0ABP1EV20_9FLAO</name>
<gene>
    <name evidence="2" type="ORF">T190423A01A_20058</name>
</gene>
<reference evidence="2 3" key="1">
    <citation type="submission" date="2024-05" db="EMBL/GenBank/DDBJ databases">
        <authorList>
            <person name="Duchaud E."/>
        </authorList>
    </citation>
    <scope>NUCLEOTIDE SEQUENCE [LARGE SCALE GENOMIC DNA]</scope>
    <source>
        <strain evidence="2">Ena-SAMPLE-TAB-13-05-2024-13:56:06:370-140308</strain>
    </source>
</reference>
<keyword evidence="1" id="KW-1133">Transmembrane helix</keyword>
<dbReference type="Proteomes" id="UP001497527">
    <property type="component" value="Unassembled WGS sequence"/>
</dbReference>
<keyword evidence="3" id="KW-1185">Reference proteome</keyword>
<feature type="transmembrane region" description="Helical" evidence="1">
    <location>
        <begin position="47"/>
        <end position="67"/>
    </location>
</feature>
<dbReference type="EMBL" id="CAXJIO010000011">
    <property type="protein sequence ID" value="CAL2102307.1"/>
    <property type="molecule type" value="Genomic_DNA"/>
</dbReference>
<organism evidence="2 3">
    <name type="scientific">Tenacibaculum polynesiense</name>
    <dbReference type="NCBI Taxonomy" id="3137857"/>
    <lineage>
        <taxon>Bacteria</taxon>
        <taxon>Pseudomonadati</taxon>
        <taxon>Bacteroidota</taxon>
        <taxon>Flavobacteriia</taxon>
        <taxon>Flavobacteriales</taxon>
        <taxon>Flavobacteriaceae</taxon>
        <taxon>Tenacibaculum</taxon>
    </lineage>
</organism>
<comment type="caution">
    <text evidence="2">The sequence shown here is derived from an EMBL/GenBank/DDBJ whole genome shotgun (WGS) entry which is preliminary data.</text>
</comment>